<reference evidence="11 12" key="1">
    <citation type="submission" date="2016-03" db="EMBL/GenBank/DDBJ databases">
        <authorList>
            <person name="Ploux O."/>
        </authorList>
    </citation>
    <scope>NUCLEOTIDE SEQUENCE [LARGE SCALE GENOMIC DNA]</scope>
    <source>
        <strain evidence="11 12">UAMH 11012</strain>
    </source>
</reference>
<evidence type="ECO:0000256" key="3">
    <source>
        <dbReference type="ARBA" id="ARBA00022630"/>
    </source>
</evidence>
<gene>
    <name evidence="11" type="ORF">PAC_03996</name>
</gene>
<evidence type="ECO:0000313" key="12">
    <source>
        <dbReference type="Proteomes" id="UP000184330"/>
    </source>
</evidence>
<dbReference type="AlphaFoldDB" id="A0A1L7WMX2"/>
<dbReference type="Gene3D" id="3.50.50.60">
    <property type="entry name" value="FAD/NAD(P)-binding domain"/>
    <property type="match status" value="1"/>
</dbReference>
<dbReference type="PANTHER" id="PTHR15944">
    <property type="entry name" value="FARNESYLCYSTEINE LYASE"/>
    <property type="match status" value="1"/>
</dbReference>
<evidence type="ECO:0000256" key="4">
    <source>
        <dbReference type="ARBA" id="ARBA00022729"/>
    </source>
</evidence>
<evidence type="ECO:0000256" key="1">
    <source>
        <dbReference type="ARBA" id="ARBA00001974"/>
    </source>
</evidence>
<evidence type="ECO:0000256" key="9">
    <source>
        <dbReference type="SAM" id="Phobius"/>
    </source>
</evidence>
<proteinExistence type="inferred from homology"/>
<keyword evidence="7" id="KW-0325">Glycoprotein</keyword>
<organism evidence="11 12">
    <name type="scientific">Phialocephala subalpina</name>
    <dbReference type="NCBI Taxonomy" id="576137"/>
    <lineage>
        <taxon>Eukaryota</taxon>
        <taxon>Fungi</taxon>
        <taxon>Dikarya</taxon>
        <taxon>Ascomycota</taxon>
        <taxon>Pezizomycotina</taxon>
        <taxon>Leotiomycetes</taxon>
        <taxon>Helotiales</taxon>
        <taxon>Mollisiaceae</taxon>
        <taxon>Phialocephala</taxon>
        <taxon>Phialocephala fortinii species complex</taxon>
    </lineage>
</organism>
<dbReference type="PANTHER" id="PTHR15944:SF0">
    <property type="entry name" value="PRENYLCYSTEINE LYASE DOMAIN-CONTAINING PROTEIN"/>
    <property type="match status" value="1"/>
</dbReference>
<dbReference type="GO" id="GO:0030327">
    <property type="term" value="P:prenylated protein catabolic process"/>
    <property type="evidence" value="ECO:0007669"/>
    <property type="project" value="TreeGrafter"/>
</dbReference>
<name>A0A1L7WMX2_9HELO</name>
<keyword evidence="9" id="KW-0472">Membrane</keyword>
<keyword evidence="5" id="KW-0274">FAD</keyword>
<evidence type="ECO:0000256" key="5">
    <source>
        <dbReference type="ARBA" id="ARBA00022827"/>
    </source>
</evidence>
<evidence type="ECO:0000256" key="6">
    <source>
        <dbReference type="ARBA" id="ARBA00023002"/>
    </source>
</evidence>
<evidence type="ECO:0000256" key="8">
    <source>
        <dbReference type="SAM" id="MobiDB-lite"/>
    </source>
</evidence>
<dbReference type="InterPro" id="IPR036188">
    <property type="entry name" value="FAD/NAD-bd_sf"/>
</dbReference>
<protein>
    <recommendedName>
        <fullName evidence="10">Prenylcysteine lyase domain-containing protein</fullName>
    </recommendedName>
</protein>
<keyword evidence="6" id="KW-0560">Oxidoreductase</keyword>
<keyword evidence="12" id="KW-1185">Reference proteome</keyword>
<comment type="similarity">
    <text evidence="2">Belongs to the prenylcysteine oxidase family.</text>
</comment>
<dbReference type="Pfam" id="PF07156">
    <property type="entry name" value="Prenylcys_lyase"/>
    <property type="match status" value="1"/>
</dbReference>
<dbReference type="GO" id="GO:0001735">
    <property type="term" value="F:prenylcysteine oxidase activity"/>
    <property type="evidence" value="ECO:0007669"/>
    <property type="project" value="InterPro"/>
</dbReference>
<evidence type="ECO:0000256" key="7">
    <source>
        <dbReference type="ARBA" id="ARBA00023180"/>
    </source>
</evidence>
<dbReference type="GO" id="GO:0030328">
    <property type="term" value="P:prenylcysteine catabolic process"/>
    <property type="evidence" value="ECO:0007669"/>
    <property type="project" value="InterPro"/>
</dbReference>
<evidence type="ECO:0000256" key="2">
    <source>
        <dbReference type="ARBA" id="ARBA00009967"/>
    </source>
</evidence>
<feature type="compositionally biased region" description="Pro residues" evidence="8">
    <location>
        <begin position="60"/>
        <end position="71"/>
    </location>
</feature>
<dbReference type="InterPro" id="IPR010795">
    <property type="entry name" value="Prenylcys_lyase"/>
</dbReference>
<accession>A0A1L7WMX2</accession>
<keyword evidence="9" id="KW-1133">Transmembrane helix</keyword>
<comment type="cofactor">
    <cofactor evidence="1">
        <name>FAD</name>
        <dbReference type="ChEBI" id="CHEBI:57692"/>
    </cofactor>
</comment>
<dbReference type="EMBL" id="FJOG01000004">
    <property type="protein sequence ID" value="CZR54113.1"/>
    <property type="molecule type" value="Genomic_DNA"/>
</dbReference>
<keyword evidence="9" id="KW-0812">Transmembrane</keyword>
<dbReference type="Proteomes" id="UP000184330">
    <property type="component" value="Unassembled WGS sequence"/>
</dbReference>
<dbReference type="OrthoDB" id="437369at2759"/>
<dbReference type="InterPro" id="IPR017046">
    <property type="entry name" value="Prenylcysteine_Oxase1"/>
</dbReference>
<feature type="domain" description="Prenylcysteine lyase" evidence="10">
    <location>
        <begin position="306"/>
        <end position="651"/>
    </location>
</feature>
<evidence type="ECO:0000259" key="10">
    <source>
        <dbReference type="Pfam" id="PF07156"/>
    </source>
</evidence>
<sequence>MPSSKSNFQARPPPYSSPPSYTSQPRGVAQERTPLLDPNQALPSHQYQTHSHSPYTQRPPISPFTRPPNPQPYIHHPSSLPRADPQPGSELQAQEYFQYPRWIYRRILRRDTSRTRGHKTCRHILLALLFLTIVAILFRNYVLFLDFNPPGLVLPPEKEEPVRIAVIGAGPAGVSAALRLGELFPTDEDVRVKGGKGKVKGRKVEVVVFEKSVSVGGRMNLDFELGIGEKEGWARKKFSIEDVASSSLFSHTSSLIRRRAETVLGLEFDADTKTNDMEVKGGKQQDVGFYDGNGITTRMTRPYDKMPWLQWGKLVLKFGTSFLAAHSLPANDVRKFSDMVKLVDTETFEGVEDWIKKAGLKESVEKGAREKLKDGGVGDGYRDKVIEAQVRRQLGQGTEEISALALSLALSREELGASRPMNSIKMQDVLEQLLVKSGAEVRLGMTLETMESERVPDRKNKAWNLSFNGGRVSQVFDKVILTSPFRPLEKAYYRHVWQTFILSSTSLNAGYFNISKSDTLPSQILLTPNSNLPVGMEVVNEISYVKDIFGPDIDTSSDFNAESVFKLSRILSEKPISEYTVRELWGGMKMVVTRKIEGAYPLLFPRSEGRGKFKVEGSEGLWTTAVMEEVIAGVDASWAAGENVANLMKQDM</sequence>
<keyword evidence="4" id="KW-0732">Signal</keyword>
<feature type="region of interest" description="Disordered" evidence="8">
    <location>
        <begin position="1"/>
        <end position="90"/>
    </location>
</feature>
<feature type="transmembrane region" description="Helical" evidence="9">
    <location>
        <begin position="124"/>
        <end position="142"/>
    </location>
</feature>
<dbReference type="SUPFAM" id="SSF51971">
    <property type="entry name" value="Nucleotide-binding domain"/>
    <property type="match status" value="1"/>
</dbReference>
<keyword evidence="3" id="KW-0285">Flavoprotein</keyword>
<feature type="compositionally biased region" description="Polar residues" evidence="8">
    <location>
        <begin position="41"/>
        <end position="56"/>
    </location>
</feature>
<evidence type="ECO:0000313" key="11">
    <source>
        <dbReference type="EMBL" id="CZR54113.1"/>
    </source>
</evidence>